<dbReference type="GO" id="GO:0005829">
    <property type="term" value="C:cytosol"/>
    <property type="evidence" value="ECO:0007669"/>
    <property type="project" value="TreeGrafter"/>
</dbReference>
<dbReference type="Proteomes" id="UP000054321">
    <property type="component" value="Unassembled WGS sequence"/>
</dbReference>
<dbReference type="OrthoDB" id="2248014at2759"/>
<evidence type="ECO:0000313" key="5">
    <source>
        <dbReference type="Proteomes" id="UP000054321"/>
    </source>
</evidence>
<evidence type="ECO:0000313" key="4">
    <source>
        <dbReference type="EMBL" id="KIN01835.1"/>
    </source>
</evidence>
<dbReference type="GO" id="GO:0004843">
    <property type="term" value="F:cysteine-type deubiquitinase activity"/>
    <property type="evidence" value="ECO:0007669"/>
    <property type="project" value="InterPro"/>
</dbReference>
<feature type="domain" description="USP" evidence="3">
    <location>
        <begin position="50"/>
        <end position="647"/>
    </location>
</feature>
<feature type="compositionally biased region" description="Polar residues" evidence="1">
    <location>
        <begin position="533"/>
        <end position="550"/>
    </location>
</feature>
<dbReference type="EMBL" id="KN832875">
    <property type="protein sequence ID" value="KIN01835.1"/>
    <property type="molecule type" value="Genomic_DNA"/>
</dbReference>
<dbReference type="PROSITE" id="PS50235">
    <property type="entry name" value="USP_3"/>
    <property type="match status" value="1"/>
</dbReference>
<dbReference type="Pfam" id="PF00443">
    <property type="entry name" value="UCH"/>
    <property type="match status" value="1"/>
</dbReference>
<evidence type="ECO:0000256" key="1">
    <source>
        <dbReference type="SAM" id="MobiDB-lite"/>
    </source>
</evidence>
<dbReference type="InParanoid" id="A0A0C3HFB7"/>
<dbReference type="FunCoup" id="A0A0C3HFB7">
    <property type="interactions" value="59"/>
</dbReference>
<keyword evidence="2" id="KW-1133">Transmembrane helix</keyword>
<dbReference type="InterPro" id="IPR028889">
    <property type="entry name" value="USP"/>
</dbReference>
<keyword evidence="5" id="KW-1185">Reference proteome</keyword>
<feature type="compositionally biased region" description="Polar residues" evidence="1">
    <location>
        <begin position="455"/>
        <end position="488"/>
    </location>
</feature>
<organism evidence="4 5">
    <name type="scientific">Oidiodendron maius (strain Zn)</name>
    <dbReference type="NCBI Taxonomy" id="913774"/>
    <lineage>
        <taxon>Eukaryota</taxon>
        <taxon>Fungi</taxon>
        <taxon>Dikarya</taxon>
        <taxon>Ascomycota</taxon>
        <taxon>Pezizomycotina</taxon>
        <taxon>Leotiomycetes</taxon>
        <taxon>Leotiomycetes incertae sedis</taxon>
        <taxon>Myxotrichaceae</taxon>
        <taxon>Oidiodendron</taxon>
    </lineage>
</organism>
<dbReference type="InterPro" id="IPR018200">
    <property type="entry name" value="USP_CS"/>
</dbReference>
<reference evidence="4 5" key="1">
    <citation type="submission" date="2014-04" db="EMBL/GenBank/DDBJ databases">
        <authorList>
            <consortium name="DOE Joint Genome Institute"/>
            <person name="Kuo A."/>
            <person name="Martino E."/>
            <person name="Perotto S."/>
            <person name="Kohler A."/>
            <person name="Nagy L.G."/>
            <person name="Floudas D."/>
            <person name="Copeland A."/>
            <person name="Barry K.W."/>
            <person name="Cichocki N."/>
            <person name="Veneault-Fourrey C."/>
            <person name="LaButti K."/>
            <person name="Lindquist E.A."/>
            <person name="Lipzen A."/>
            <person name="Lundell T."/>
            <person name="Morin E."/>
            <person name="Murat C."/>
            <person name="Sun H."/>
            <person name="Tunlid A."/>
            <person name="Henrissat B."/>
            <person name="Grigoriev I.V."/>
            <person name="Hibbett D.S."/>
            <person name="Martin F."/>
            <person name="Nordberg H.P."/>
            <person name="Cantor M.N."/>
            <person name="Hua S.X."/>
        </authorList>
    </citation>
    <scope>NUCLEOTIDE SEQUENCE [LARGE SCALE GENOMIC DNA]</scope>
    <source>
        <strain evidence="4 5">Zn</strain>
    </source>
</reference>
<feature type="compositionally biased region" description="Basic and acidic residues" evidence="1">
    <location>
        <begin position="198"/>
        <end position="207"/>
    </location>
</feature>
<feature type="region of interest" description="Disordered" evidence="1">
    <location>
        <begin position="198"/>
        <end position="241"/>
    </location>
</feature>
<dbReference type="PROSITE" id="PS00973">
    <property type="entry name" value="USP_2"/>
    <property type="match status" value="1"/>
</dbReference>
<dbReference type="SUPFAM" id="SSF54001">
    <property type="entry name" value="Cysteine proteinases"/>
    <property type="match status" value="1"/>
</dbReference>
<dbReference type="Gene3D" id="3.90.70.10">
    <property type="entry name" value="Cysteine proteinases"/>
    <property type="match status" value="1"/>
</dbReference>
<dbReference type="GO" id="GO:0016579">
    <property type="term" value="P:protein deubiquitination"/>
    <property type="evidence" value="ECO:0007669"/>
    <property type="project" value="InterPro"/>
</dbReference>
<dbReference type="CDD" id="cd02662">
    <property type="entry name" value="Peptidase_C19F"/>
    <property type="match status" value="1"/>
</dbReference>
<evidence type="ECO:0000256" key="2">
    <source>
        <dbReference type="SAM" id="Phobius"/>
    </source>
</evidence>
<dbReference type="InterPro" id="IPR050164">
    <property type="entry name" value="Peptidase_C19"/>
</dbReference>
<protein>
    <recommendedName>
        <fullName evidence="3">USP domain-containing protein</fullName>
    </recommendedName>
</protein>
<keyword evidence="2" id="KW-0812">Transmembrane</keyword>
<feature type="transmembrane region" description="Helical" evidence="2">
    <location>
        <begin position="12"/>
        <end position="32"/>
    </location>
</feature>
<dbReference type="HOGENOM" id="CLU_018461_0_0_1"/>
<dbReference type="GO" id="GO:0005634">
    <property type="term" value="C:nucleus"/>
    <property type="evidence" value="ECO:0007669"/>
    <property type="project" value="TreeGrafter"/>
</dbReference>
<dbReference type="STRING" id="913774.A0A0C3HFB7"/>
<dbReference type="InterPro" id="IPR001394">
    <property type="entry name" value="Peptidase_C19_UCH"/>
</dbReference>
<accession>A0A0C3HFB7</accession>
<dbReference type="PANTHER" id="PTHR24006">
    <property type="entry name" value="UBIQUITIN CARBOXYL-TERMINAL HYDROLASE"/>
    <property type="match status" value="1"/>
</dbReference>
<name>A0A0C3HFB7_OIDMZ</name>
<evidence type="ECO:0000259" key="3">
    <source>
        <dbReference type="PROSITE" id="PS50235"/>
    </source>
</evidence>
<feature type="region of interest" description="Disordered" evidence="1">
    <location>
        <begin position="455"/>
        <end position="596"/>
    </location>
</feature>
<reference evidence="5" key="2">
    <citation type="submission" date="2015-01" db="EMBL/GenBank/DDBJ databases">
        <title>Evolutionary Origins and Diversification of the Mycorrhizal Mutualists.</title>
        <authorList>
            <consortium name="DOE Joint Genome Institute"/>
            <consortium name="Mycorrhizal Genomics Consortium"/>
            <person name="Kohler A."/>
            <person name="Kuo A."/>
            <person name="Nagy L.G."/>
            <person name="Floudas D."/>
            <person name="Copeland A."/>
            <person name="Barry K.W."/>
            <person name="Cichocki N."/>
            <person name="Veneault-Fourrey C."/>
            <person name="LaButti K."/>
            <person name="Lindquist E.A."/>
            <person name="Lipzen A."/>
            <person name="Lundell T."/>
            <person name="Morin E."/>
            <person name="Murat C."/>
            <person name="Riley R."/>
            <person name="Ohm R."/>
            <person name="Sun H."/>
            <person name="Tunlid A."/>
            <person name="Henrissat B."/>
            <person name="Grigoriev I.V."/>
            <person name="Hibbett D.S."/>
            <person name="Martin F."/>
        </authorList>
    </citation>
    <scope>NUCLEOTIDE SEQUENCE [LARGE SCALE GENOMIC DNA]</scope>
    <source>
        <strain evidence="5">Zn</strain>
    </source>
</reference>
<feature type="compositionally biased region" description="Polar residues" evidence="1">
    <location>
        <begin position="558"/>
        <end position="596"/>
    </location>
</feature>
<dbReference type="PANTHER" id="PTHR24006:SF904">
    <property type="entry name" value="UBIQUITIN CARBOXYL-TERMINAL HYDROLASE 16"/>
    <property type="match status" value="1"/>
</dbReference>
<feature type="compositionally biased region" description="Basic and acidic residues" evidence="1">
    <location>
        <begin position="225"/>
        <end position="241"/>
    </location>
</feature>
<dbReference type="InterPro" id="IPR038765">
    <property type="entry name" value="Papain-like_cys_pep_sf"/>
</dbReference>
<feature type="compositionally biased region" description="Low complexity" evidence="1">
    <location>
        <begin position="489"/>
        <end position="508"/>
    </location>
</feature>
<dbReference type="AlphaFoldDB" id="A0A0C3HFB7"/>
<keyword evidence="2" id="KW-0472">Membrane</keyword>
<gene>
    <name evidence="4" type="ORF">OIDMADRAFT_161405</name>
</gene>
<proteinExistence type="predicted"/>
<sequence length="653" mass="72053">MPDKQLTVATYAAGASLAAITLVYVFAPTFFIDGESTNSASSRKKGVALAGLGDLRLYLIRETHRRKLDGPEVYAHPVPDPARQGLSEWKIQGEQEGIVTHGLKDILDALNERPLYKKTISPTGFISCLELAFKQRVSRQQQDAQEFLQILAERLSEEYHAGHRARNHARSALIDIPAGHTLDAPSARQNLQSALKDIEESEKHPTIEESETSNQDAAVSALVKAGDEHEAEKETGPKYSEEAGFPLEGASESQIECLTCGFKPEPTKSTFCVLTLSVPQVSATSLSSCFDQLFKTEYIEGFKCERCRLVHALNSYQQELAISNSEMFKTKARNAIEKIQAAIETNPEAELKGVELPNTKFAPKRKIAKHIRITRFPKIMAIHLSRSIFEERLSIKNSAKVAFPERLPLGGLLEQRMYKLLSVVCHKGSHHAGHYESFRRQNLYPPFSTPNTFQASGVYSKSPTPNTSRISTPIQRIVNDTNVDSGTIPSTPELLSPPSASSASLPLTNGRLPGTSIPSTNGRPPSATAKKAISSNPTSQDTEAETSSIRSVARSARDSISSKISKSQLRSRSDTPSSPHQPRPSTNNTMAKESISKVSLSDIARARKKKIPNNRWWRISDEKIKESKTSDVLSMQKEVYLLFYELETGNDEA</sequence>